<dbReference type="Proteomes" id="UP000001067">
    <property type="component" value="Unassembled WGS sequence"/>
</dbReference>
<feature type="compositionally biased region" description="Low complexity" evidence="9">
    <location>
        <begin position="377"/>
        <end position="392"/>
    </location>
</feature>
<dbReference type="Gene3D" id="1.25.40.270">
    <property type="entry name" value="Vacuolar protein sorting-associated protein vta1"/>
    <property type="match status" value="1"/>
</dbReference>
<feature type="domain" description="Vta1 C-terminal" evidence="11">
    <location>
        <begin position="412"/>
        <end position="448"/>
    </location>
</feature>
<evidence type="ECO:0000256" key="3">
    <source>
        <dbReference type="ARBA" id="ARBA00007895"/>
    </source>
</evidence>
<evidence type="ECO:0008006" key="14">
    <source>
        <dbReference type="Google" id="ProtNLM"/>
    </source>
</evidence>
<feature type="region of interest" description="Disordered" evidence="9">
    <location>
        <begin position="159"/>
        <end position="416"/>
    </location>
</feature>
<evidence type="ECO:0000256" key="2">
    <source>
        <dbReference type="ARBA" id="ARBA00004496"/>
    </source>
</evidence>
<dbReference type="OrthoDB" id="391137at2759"/>
<keyword evidence="5" id="KW-0963">Cytoplasm</keyword>
<dbReference type="KEGG" id="pte:PTT_09150"/>
<dbReference type="PANTHER" id="PTHR46009:SF1">
    <property type="entry name" value="VACUOLAR PROTEIN SORTING-ASSOCIATED PROTEIN VTA1 HOMOLOG"/>
    <property type="match status" value="1"/>
</dbReference>
<dbReference type="InterPro" id="IPR023175">
    <property type="entry name" value="Vta1/CALS_N_sf"/>
</dbReference>
<evidence type="ECO:0000256" key="4">
    <source>
        <dbReference type="ARBA" id="ARBA00022448"/>
    </source>
</evidence>
<dbReference type="InterPro" id="IPR044538">
    <property type="entry name" value="Vta1-like"/>
</dbReference>
<accession>E3RLC4</accession>
<dbReference type="GO" id="GO:0032511">
    <property type="term" value="P:late endosome to vacuole transport via multivesicular body sorting pathway"/>
    <property type="evidence" value="ECO:0007669"/>
    <property type="project" value="InterPro"/>
</dbReference>
<dbReference type="InterPro" id="IPR039431">
    <property type="entry name" value="Vta1/CALS_N"/>
</dbReference>
<evidence type="ECO:0000256" key="6">
    <source>
        <dbReference type="ARBA" id="ARBA00022753"/>
    </source>
</evidence>
<evidence type="ECO:0000256" key="1">
    <source>
        <dbReference type="ARBA" id="ARBA00004481"/>
    </source>
</evidence>
<dbReference type="GO" id="GO:0015031">
    <property type="term" value="P:protein transport"/>
    <property type="evidence" value="ECO:0007669"/>
    <property type="project" value="UniProtKB-KW"/>
</dbReference>
<name>E3RLC4_PYRTT</name>
<evidence type="ECO:0000313" key="13">
    <source>
        <dbReference type="Proteomes" id="UP000001067"/>
    </source>
</evidence>
<keyword evidence="4" id="KW-0813">Transport</keyword>
<feature type="compositionally biased region" description="Pro residues" evidence="9">
    <location>
        <begin position="363"/>
        <end position="376"/>
    </location>
</feature>
<dbReference type="Pfam" id="PF04652">
    <property type="entry name" value="Vta1"/>
    <property type="match status" value="1"/>
</dbReference>
<dbReference type="Gene3D" id="1.20.5.420">
    <property type="entry name" value="Immunoglobulin FC, subunit C"/>
    <property type="match status" value="1"/>
</dbReference>
<dbReference type="InterPro" id="IPR041212">
    <property type="entry name" value="Vta1_C"/>
</dbReference>
<gene>
    <name evidence="12" type="ORF">PTT_09150</name>
</gene>
<comment type="subcellular location">
    <subcellularLocation>
        <location evidence="2">Cytoplasm</location>
    </subcellularLocation>
    <subcellularLocation>
        <location evidence="1">Endosome membrane</location>
        <topology evidence="1">Peripheral membrane protein</topology>
    </subcellularLocation>
</comment>
<organism evidence="13">
    <name type="scientific">Pyrenophora teres f. teres (strain 0-1)</name>
    <name type="common">Barley net blotch fungus</name>
    <name type="synonym">Drechslera teres f. teres</name>
    <dbReference type="NCBI Taxonomy" id="861557"/>
    <lineage>
        <taxon>Eukaryota</taxon>
        <taxon>Fungi</taxon>
        <taxon>Dikarya</taxon>
        <taxon>Ascomycota</taxon>
        <taxon>Pezizomycotina</taxon>
        <taxon>Dothideomycetes</taxon>
        <taxon>Pleosporomycetidae</taxon>
        <taxon>Pleosporales</taxon>
        <taxon>Pleosporineae</taxon>
        <taxon>Pleosporaceae</taxon>
        <taxon>Pyrenophora</taxon>
    </lineage>
</organism>
<feature type="domain" description="Vta1/callose synthase N-terminal" evidence="10">
    <location>
        <begin position="14"/>
        <end position="156"/>
    </location>
</feature>
<keyword evidence="7" id="KW-0653">Protein transport</keyword>
<evidence type="ECO:0000256" key="7">
    <source>
        <dbReference type="ARBA" id="ARBA00022927"/>
    </source>
</evidence>
<dbReference type="AlphaFoldDB" id="E3RLC4"/>
<dbReference type="Pfam" id="PF18097">
    <property type="entry name" value="Vta1_C"/>
    <property type="match status" value="1"/>
</dbReference>
<feature type="compositionally biased region" description="Polar residues" evidence="9">
    <location>
        <begin position="161"/>
        <end position="174"/>
    </location>
</feature>
<dbReference type="EMBL" id="GL533828">
    <property type="protein sequence ID" value="EFQ93506.1"/>
    <property type="molecule type" value="Genomic_DNA"/>
</dbReference>
<proteinExistence type="inferred from homology"/>
<dbReference type="GO" id="GO:0010008">
    <property type="term" value="C:endosome membrane"/>
    <property type="evidence" value="ECO:0007669"/>
    <property type="project" value="UniProtKB-SubCell"/>
</dbReference>
<keyword evidence="13" id="KW-1185">Reference proteome</keyword>
<evidence type="ECO:0000259" key="11">
    <source>
        <dbReference type="Pfam" id="PF18097"/>
    </source>
</evidence>
<comment type="similarity">
    <text evidence="3">Belongs to the VTA1 family.</text>
</comment>
<dbReference type="GO" id="GO:0005771">
    <property type="term" value="C:multivesicular body"/>
    <property type="evidence" value="ECO:0007669"/>
    <property type="project" value="TreeGrafter"/>
</dbReference>
<protein>
    <recommendedName>
        <fullName evidence="14">DUF605-domain-containing protein</fullName>
    </recommendedName>
</protein>
<dbReference type="PANTHER" id="PTHR46009">
    <property type="entry name" value="VACUOLAR PROTEIN SORTING-ASSOCIATED PROTEIN VTA1 HOMOLOG"/>
    <property type="match status" value="1"/>
</dbReference>
<evidence type="ECO:0000256" key="8">
    <source>
        <dbReference type="ARBA" id="ARBA00023136"/>
    </source>
</evidence>
<keyword evidence="6" id="KW-0967">Endosome</keyword>
<feature type="compositionally biased region" description="Low complexity" evidence="9">
    <location>
        <begin position="324"/>
        <end position="333"/>
    </location>
</feature>
<keyword evidence="8" id="KW-0472">Membrane</keyword>
<evidence type="ECO:0000259" key="10">
    <source>
        <dbReference type="Pfam" id="PF04652"/>
    </source>
</evidence>
<dbReference type="STRING" id="861557.E3RLC4"/>
<dbReference type="eggNOG" id="KOG0917">
    <property type="taxonomic scope" value="Eukaryota"/>
</dbReference>
<evidence type="ECO:0000313" key="12">
    <source>
        <dbReference type="EMBL" id="EFQ93506.1"/>
    </source>
</evidence>
<evidence type="ECO:0000256" key="9">
    <source>
        <dbReference type="SAM" id="MobiDB-lite"/>
    </source>
</evidence>
<dbReference type="HOGENOM" id="CLU_030378_0_0_1"/>
<feature type="compositionally biased region" description="Polar residues" evidence="9">
    <location>
        <begin position="189"/>
        <end position="201"/>
    </location>
</feature>
<sequence>MAEKVPIKLKGLQLAQCAKRAAQLERHMPIITYWIRFYMVQRIIAGGLHSADDDCKAYTTHLMEKLEQAKADNPNEDALLDDTVASAYCEQFALQTLGKAEREMRENRVNGQTADTLLAASTFLEIMSVWKNNDPEITSKTKFAKYHALRIVKAIKANEDPNATNPVQETQQQPISPPALDPDDPEVQRINQSATPQLQPNPYQPYVETAPNTSAQPSPNLPSAPTGYTQASHSDVSPISQPAPSPQGSVVSIGGGYFPKTDPPTFTAETTAPGLPTAPMDIDPLTSSQPGSPHAPQAPQAPGFSDPASFYQNTASPPPPSQPPQQQTPTQNPYRSPPQSSHGMAASPAPQVPQKPQNLVSSPPLPPQYAPQPTAFPQPTQQQYSAPHQNPYAQPPQPPPQQYSNGPFRNDEDSIMAAQKHAKWAISALNFEDADTAVKELRIALQALGAL</sequence>
<reference evidence="12 13" key="1">
    <citation type="journal article" date="2010" name="Genome Biol.">
        <title>A first genome assembly of the barley fungal pathogen Pyrenophora teres f. teres.</title>
        <authorList>
            <person name="Ellwood S.R."/>
            <person name="Liu Z."/>
            <person name="Syme R.A."/>
            <person name="Lai Z."/>
            <person name="Hane J.K."/>
            <person name="Keiper F."/>
            <person name="Moffat C.S."/>
            <person name="Oliver R.P."/>
            <person name="Friesen T.L."/>
        </authorList>
    </citation>
    <scope>NUCLEOTIDE SEQUENCE [LARGE SCALE GENOMIC DNA]</scope>
    <source>
        <strain evidence="12 13">0-1</strain>
    </source>
</reference>
<feature type="compositionally biased region" description="Polar residues" evidence="9">
    <location>
        <begin position="210"/>
        <end position="250"/>
    </location>
</feature>
<evidence type="ECO:0000256" key="5">
    <source>
        <dbReference type="ARBA" id="ARBA00022490"/>
    </source>
</evidence>